<evidence type="ECO:0000313" key="2">
    <source>
        <dbReference type="Proteomes" id="UP001054252"/>
    </source>
</evidence>
<keyword evidence="2" id="KW-1185">Reference proteome</keyword>
<protein>
    <submittedName>
        <fullName evidence="1">Uncharacterized protein</fullName>
    </submittedName>
</protein>
<accession>A0AAV5IHM1</accession>
<comment type="caution">
    <text evidence="1">The sequence shown here is derived from an EMBL/GenBank/DDBJ whole genome shotgun (WGS) entry which is preliminary data.</text>
</comment>
<evidence type="ECO:0000313" key="1">
    <source>
        <dbReference type="EMBL" id="GKU96790.1"/>
    </source>
</evidence>
<gene>
    <name evidence="1" type="ORF">SLEP1_g9983</name>
</gene>
<organism evidence="1 2">
    <name type="scientific">Rubroshorea leprosula</name>
    <dbReference type="NCBI Taxonomy" id="152421"/>
    <lineage>
        <taxon>Eukaryota</taxon>
        <taxon>Viridiplantae</taxon>
        <taxon>Streptophyta</taxon>
        <taxon>Embryophyta</taxon>
        <taxon>Tracheophyta</taxon>
        <taxon>Spermatophyta</taxon>
        <taxon>Magnoliopsida</taxon>
        <taxon>eudicotyledons</taxon>
        <taxon>Gunneridae</taxon>
        <taxon>Pentapetalae</taxon>
        <taxon>rosids</taxon>
        <taxon>malvids</taxon>
        <taxon>Malvales</taxon>
        <taxon>Dipterocarpaceae</taxon>
        <taxon>Rubroshorea</taxon>
    </lineage>
</organism>
<dbReference type="EMBL" id="BPVZ01000010">
    <property type="protein sequence ID" value="GKU96790.1"/>
    <property type="molecule type" value="Genomic_DNA"/>
</dbReference>
<dbReference type="Proteomes" id="UP001054252">
    <property type="component" value="Unassembled WGS sequence"/>
</dbReference>
<dbReference type="AlphaFoldDB" id="A0AAV5IHM1"/>
<name>A0AAV5IHM1_9ROSI</name>
<reference evidence="1 2" key="1">
    <citation type="journal article" date="2021" name="Commun. Biol.">
        <title>The genome of Shorea leprosula (Dipterocarpaceae) highlights the ecological relevance of drought in aseasonal tropical rainforests.</title>
        <authorList>
            <person name="Ng K.K.S."/>
            <person name="Kobayashi M.J."/>
            <person name="Fawcett J.A."/>
            <person name="Hatakeyama M."/>
            <person name="Paape T."/>
            <person name="Ng C.H."/>
            <person name="Ang C.C."/>
            <person name="Tnah L.H."/>
            <person name="Lee C.T."/>
            <person name="Nishiyama T."/>
            <person name="Sese J."/>
            <person name="O'Brien M.J."/>
            <person name="Copetti D."/>
            <person name="Mohd Noor M.I."/>
            <person name="Ong R.C."/>
            <person name="Putra M."/>
            <person name="Sireger I.Z."/>
            <person name="Indrioko S."/>
            <person name="Kosugi Y."/>
            <person name="Izuno A."/>
            <person name="Isagi Y."/>
            <person name="Lee S.L."/>
            <person name="Shimizu K.K."/>
        </authorList>
    </citation>
    <scope>NUCLEOTIDE SEQUENCE [LARGE SCALE GENOMIC DNA]</scope>
    <source>
        <strain evidence="1">214</strain>
    </source>
</reference>
<sequence length="54" mass="6244">MAFAFFSNDISYECQFNGRTRTKSNLEDQKLKHIALYMALAIKGFSKKRNATTH</sequence>
<proteinExistence type="predicted"/>